<evidence type="ECO:0000313" key="2">
    <source>
        <dbReference type="Proteomes" id="UP001199355"/>
    </source>
</evidence>
<dbReference type="AlphaFoldDB" id="A0AAE3AX17"/>
<dbReference type="Proteomes" id="UP001199355">
    <property type="component" value="Unassembled WGS sequence"/>
</dbReference>
<accession>A0AAE3AX17</accession>
<keyword evidence="2" id="KW-1185">Reference proteome</keyword>
<gene>
    <name evidence="1" type="ORF">LKD45_06430</name>
</gene>
<dbReference type="Pfam" id="PF09581">
    <property type="entry name" value="Spore_III_AF"/>
    <property type="match status" value="1"/>
</dbReference>
<evidence type="ECO:0000313" key="1">
    <source>
        <dbReference type="EMBL" id="MCC2167333.1"/>
    </source>
</evidence>
<reference evidence="1 2" key="1">
    <citation type="submission" date="2021-10" db="EMBL/GenBank/DDBJ databases">
        <title>Anaerobic single-cell dispensing facilitates the cultivation of human gut bacteria.</title>
        <authorList>
            <person name="Afrizal A."/>
        </authorList>
    </citation>
    <scope>NUCLEOTIDE SEQUENCE [LARGE SCALE GENOMIC DNA]</scope>
    <source>
        <strain evidence="1 2">CLA-AA-H244</strain>
    </source>
</reference>
<dbReference type="InterPro" id="IPR014245">
    <property type="entry name" value="Spore_III_AF"/>
</dbReference>
<name>A0AAE3AX17_9FIRM</name>
<sequence>MENLLQVLKEATLFILTTQLFRHLLPGKKYLPYENVILSMAVLSMLIVPILSVADADFPGEFGERVALLETENEMFSQHLEKLEEQETGLFHNNMADSIEVRVQKEAEAAGVRVKGVRLLEDGTVFISVSGQKHAEGAGQDSGISVEPVRPVGSTKARQEQFVLADGEALKGTAREDLKERFAAVIGIGQTQLEVVEVE</sequence>
<proteinExistence type="predicted"/>
<dbReference type="EMBL" id="JAJEQF010000012">
    <property type="protein sequence ID" value="MCC2167333.1"/>
    <property type="molecule type" value="Genomic_DNA"/>
</dbReference>
<organism evidence="1 2">
    <name type="scientific">Gallintestinimicrobium propionicum</name>
    <dbReference type="NCBI Taxonomy" id="2981770"/>
    <lineage>
        <taxon>Bacteria</taxon>
        <taxon>Bacillati</taxon>
        <taxon>Bacillota</taxon>
        <taxon>Clostridia</taxon>
        <taxon>Lachnospirales</taxon>
        <taxon>Lachnospiraceae</taxon>
        <taxon>Gallintestinimicrobium</taxon>
    </lineage>
</organism>
<protein>
    <submittedName>
        <fullName evidence="1">Stage III sporulation protein AF</fullName>
    </submittedName>
</protein>
<dbReference type="RefSeq" id="WP_308728052.1">
    <property type="nucleotide sequence ID" value="NZ_JAJEQF010000012.1"/>
</dbReference>
<comment type="caution">
    <text evidence="1">The sequence shown here is derived from an EMBL/GenBank/DDBJ whole genome shotgun (WGS) entry which is preliminary data.</text>
</comment>